<organism evidence="1 2">
    <name type="scientific">Microseira wollei NIES-4236</name>
    <dbReference type="NCBI Taxonomy" id="2530354"/>
    <lineage>
        <taxon>Bacteria</taxon>
        <taxon>Bacillati</taxon>
        <taxon>Cyanobacteriota</taxon>
        <taxon>Cyanophyceae</taxon>
        <taxon>Oscillatoriophycideae</taxon>
        <taxon>Aerosakkonematales</taxon>
        <taxon>Aerosakkonemataceae</taxon>
        <taxon>Microseira</taxon>
    </lineage>
</organism>
<comment type="caution">
    <text evidence="1">The sequence shown here is derived from an EMBL/GenBank/DDBJ whole genome shotgun (WGS) entry which is preliminary data.</text>
</comment>
<accession>A0AAV3WKJ5</accession>
<name>A0AAV3WKJ5_9CYAN</name>
<dbReference type="AlphaFoldDB" id="A0AAV3WKJ5"/>
<dbReference type="RefSeq" id="WP_226587371.1">
    <property type="nucleotide sequence ID" value="NZ_BLAY01000111.1"/>
</dbReference>
<proteinExistence type="predicted"/>
<protein>
    <submittedName>
        <fullName evidence="1">Uncharacterized protein</fullName>
    </submittedName>
</protein>
<dbReference type="Proteomes" id="UP001050975">
    <property type="component" value="Unassembled WGS sequence"/>
</dbReference>
<reference evidence="1" key="1">
    <citation type="submission" date="2019-10" db="EMBL/GenBank/DDBJ databases">
        <title>Draft genome sequece of Microseira wollei NIES-4236.</title>
        <authorList>
            <person name="Yamaguchi H."/>
            <person name="Suzuki S."/>
            <person name="Kawachi M."/>
        </authorList>
    </citation>
    <scope>NUCLEOTIDE SEQUENCE</scope>
    <source>
        <strain evidence="1">NIES-4236</strain>
    </source>
</reference>
<sequence length="114" mass="12656">MESQSFERQAQLAQWLHPLVEILRTTGGATWEALLETLDEKTAIIDLDGVVLRVRAFGGEQLQVESAYPLAQTGIYFPSNGETLRDAIAGKLTFKLTHHPKISLVCSRDASNKF</sequence>
<gene>
    <name evidence="1" type="ORF">MiSe_59660</name>
</gene>
<evidence type="ECO:0000313" key="2">
    <source>
        <dbReference type="Proteomes" id="UP001050975"/>
    </source>
</evidence>
<keyword evidence="2" id="KW-1185">Reference proteome</keyword>
<dbReference type="EMBL" id="BLAY01000111">
    <property type="protein sequence ID" value="GET41154.1"/>
    <property type="molecule type" value="Genomic_DNA"/>
</dbReference>
<evidence type="ECO:0000313" key="1">
    <source>
        <dbReference type="EMBL" id="GET41154.1"/>
    </source>
</evidence>